<dbReference type="EMBL" id="MSZX01000005">
    <property type="protein sequence ID" value="OPA77473.1"/>
    <property type="molecule type" value="Genomic_DNA"/>
</dbReference>
<accession>A0A1T2XCY6</accession>
<dbReference type="STRING" id="1324314.BVG16_13540"/>
<gene>
    <name evidence="1" type="ORF">BVG16_13540</name>
</gene>
<organism evidence="1 2">
    <name type="scientific">Paenibacillus selenitireducens</name>
    <dbReference type="NCBI Taxonomy" id="1324314"/>
    <lineage>
        <taxon>Bacteria</taxon>
        <taxon>Bacillati</taxon>
        <taxon>Bacillota</taxon>
        <taxon>Bacilli</taxon>
        <taxon>Bacillales</taxon>
        <taxon>Paenibacillaceae</taxon>
        <taxon>Paenibacillus</taxon>
    </lineage>
</organism>
<keyword evidence="2" id="KW-1185">Reference proteome</keyword>
<name>A0A1T2XCY6_9BACL</name>
<dbReference type="Proteomes" id="UP000190188">
    <property type="component" value="Unassembled WGS sequence"/>
</dbReference>
<dbReference type="Pfam" id="PF23140">
    <property type="entry name" value="Gp80"/>
    <property type="match status" value="1"/>
</dbReference>
<comment type="caution">
    <text evidence="1">The sequence shown here is derived from an EMBL/GenBank/DDBJ whole genome shotgun (WGS) entry which is preliminary data.</text>
</comment>
<dbReference type="AlphaFoldDB" id="A0A1T2XCY6"/>
<protein>
    <submittedName>
        <fullName evidence="1">Uncharacterized protein</fullName>
    </submittedName>
</protein>
<dbReference type="InterPro" id="IPR056908">
    <property type="entry name" value="Gp80-like"/>
</dbReference>
<sequence length="134" mass="14298">MNVLNISNFLATSLLNQVFRNTNYARPTTVYVALYTSNPTAADTGAEVSTGAYKRMAITLGAPVIENSKQTIKNSADVAWSVATADWGLVSHIGIRDALTGGNLLYFGSLDTPRSILVNDVFKLLTGSVVLTLS</sequence>
<evidence type="ECO:0000313" key="2">
    <source>
        <dbReference type="Proteomes" id="UP000190188"/>
    </source>
</evidence>
<reference evidence="1 2" key="1">
    <citation type="submission" date="2017-01" db="EMBL/GenBank/DDBJ databases">
        <title>Genome analysis of Paenibacillus selenitrireducens ES3-24.</title>
        <authorList>
            <person name="Xu D."/>
            <person name="Yao R."/>
            <person name="Zheng S."/>
        </authorList>
    </citation>
    <scope>NUCLEOTIDE SEQUENCE [LARGE SCALE GENOMIC DNA]</scope>
    <source>
        <strain evidence="1 2">ES3-24</strain>
    </source>
</reference>
<dbReference type="RefSeq" id="WP_233147032.1">
    <property type="nucleotide sequence ID" value="NZ_MSZX01000005.1"/>
</dbReference>
<proteinExistence type="predicted"/>
<evidence type="ECO:0000313" key="1">
    <source>
        <dbReference type="EMBL" id="OPA77473.1"/>
    </source>
</evidence>